<dbReference type="Gene3D" id="3.30.450.40">
    <property type="match status" value="1"/>
</dbReference>
<dbReference type="CDD" id="cd00077">
    <property type="entry name" value="HDc"/>
    <property type="match status" value="1"/>
</dbReference>
<evidence type="ECO:0000259" key="1">
    <source>
        <dbReference type="PROSITE" id="PS51832"/>
    </source>
</evidence>
<dbReference type="PANTHER" id="PTHR43155:SF2">
    <property type="entry name" value="CYCLIC DI-GMP PHOSPHODIESTERASE PA4108"/>
    <property type="match status" value="1"/>
</dbReference>
<dbReference type="Pfam" id="PF13487">
    <property type="entry name" value="HD_5"/>
    <property type="match status" value="1"/>
</dbReference>
<organism evidence="2 3">
    <name type="scientific">Candidatus Danuiimicrobium aquiferis</name>
    <dbReference type="NCBI Taxonomy" id="1801832"/>
    <lineage>
        <taxon>Bacteria</taxon>
        <taxon>Pseudomonadati</taxon>
        <taxon>Candidatus Omnitrophota</taxon>
        <taxon>Candidatus Danuiimicrobium</taxon>
    </lineage>
</organism>
<feature type="domain" description="HD-GYP" evidence="1">
    <location>
        <begin position="161"/>
        <end position="349"/>
    </location>
</feature>
<evidence type="ECO:0000313" key="3">
    <source>
        <dbReference type="Proteomes" id="UP000178187"/>
    </source>
</evidence>
<protein>
    <recommendedName>
        <fullName evidence="1">HD-GYP domain-containing protein</fullName>
    </recommendedName>
</protein>
<dbReference type="InterPro" id="IPR029016">
    <property type="entry name" value="GAF-like_dom_sf"/>
</dbReference>
<dbReference type="PANTHER" id="PTHR43155">
    <property type="entry name" value="CYCLIC DI-GMP PHOSPHODIESTERASE PA4108-RELATED"/>
    <property type="match status" value="1"/>
</dbReference>
<dbReference type="SMART" id="SM00065">
    <property type="entry name" value="GAF"/>
    <property type="match status" value="1"/>
</dbReference>
<dbReference type="EMBL" id="MHFR01000059">
    <property type="protein sequence ID" value="OGW95757.1"/>
    <property type="molecule type" value="Genomic_DNA"/>
</dbReference>
<name>A0A1G1KS70_9BACT</name>
<sequence>MIQDLLKKIGSVVTSGESIENFLELVIETMVDALEAESGVLLILERDGKQFRSTVACGKHRETLLRLAARPEGTFGWVIHQKQSMVINQADLGGENQIKNELSYSSLVCVPLRYQNETLGYMAMINKTNNDSFTKDDELLLEHVANQIATAVKNNRLNEDAGRVYVETISALAMAIGKKDPYTRGHLERVSNYAVRIAEAIDLNEQEILTLKDAAFLHDIGKIAIDDRILQKREKLTHEEMEEMKTHTEIGEKIIAPLSSFKNLRDIVRHHQEWYDGSGYPDGLKGEDIPVGARILCVADVYDALTTDRPNRKAFSHDLVIKMIEEESGTHFDPAIVKVFLKIIDKVRV</sequence>
<evidence type="ECO:0000313" key="2">
    <source>
        <dbReference type="EMBL" id="OGW95757.1"/>
    </source>
</evidence>
<dbReference type="InterPro" id="IPR037522">
    <property type="entry name" value="HD_GYP_dom"/>
</dbReference>
<dbReference type="Proteomes" id="UP000178187">
    <property type="component" value="Unassembled WGS sequence"/>
</dbReference>
<dbReference type="SUPFAM" id="SSF55781">
    <property type="entry name" value="GAF domain-like"/>
    <property type="match status" value="1"/>
</dbReference>
<dbReference type="SUPFAM" id="SSF109604">
    <property type="entry name" value="HD-domain/PDEase-like"/>
    <property type="match status" value="1"/>
</dbReference>
<gene>
    <name evidence="2" type="ORF">A3G33_08010</name>
</gene>
<dbReference type="InterPro" id="IPR003018">
    <property type="entry name" value="GAF"/>
</dbReference>
<accession>A0A1G1KS70</accession>
<dbReference type="SMART" id="SM00471">
    <property type="entry name" value="HDc"/>
    <property type="match status" value="1"/>
</dbReference>
<dbReference type="InterPro" id="IPR003607">
    <property type="entry name" value="HD/PDEase_dom"/>
</dbReference>
<reference evidence="2 3" key="1">
    <citation type="journal article" date="2016" name="Nat. Commun.">
        <title>Thousands of microbial genomes shed light on interconnected biogeochemical processes in an aquifer system.</title>
        <authorList>
            <person name="Anantharaman K."/>
            <person name="Brown C.T."/>
            <person name="Hug L.A."/>
            <person name="Sharon I."/>
            <person name="Castelle C.J."/>
            <person name="Probst A.J."/>
            <person name="Thomas B.C."/>
            <person name="Singh A."/>
            <person name="Wilkins M.J."/>
            <person name="Karaoz U."/>
            <person name="Brodie E.L."/>
            <person name="Williams K.H."/>
            <person name="Hubbard S.S."/>
            <person name="Banfield J.F."/>
        </authorList>
    </citation>
    <scope>NUCLEOTIDE SEQUENCE [LARGE SCALE GENOMIC DNA]</scope>
</reference>
<dbReference type="Gene3D" id="1.10.3210.10">
    <property type="entry name" value="Hypothetical protein af1432"/>
    <property type="match status" value="1"/>
</dbReference>
<dbReference type="Pfam" id="PF01590">
    <property type="entry name" value="GAF"/>
    <property type="match status" value="1"/>
</dbReference>
<dbReference type="PROSITE" id="PS51832">
    <property type="entry name" value="HD_GYP"/>
    <property type="match status" value="1"/>
</dbReference>
<comment type="caution">
    <text evidence="2">The sequence shown here is derived from an EMBL/GenBank/DDBJ whole genome shotgun (WGS) entry which is preliminary data.</text>
</comment>
<proteinExistence type="predicted"/>
<dbReference type="AlphaFoldDB" id="A0A1G1KS70"/>